<dbReference type="Proteomes" id="UP001611263">
    <property type="component" value="Unassembled WGS sequence"/>
</dbReference>
<dbReference type="SUPFAM" id="SSF140453">
    <property type="entry name" value="EsxAB dimer-like"/>
    <property type="match status" value="1"/>
</dbReference>
<gene>
    <name evidence="1" type="ORF">ACH4WX_20510</name>
</gene>
<proteinExistence type="predicted"/>
<reference evidence="1 2" key="1">
    <citation type="submission" date="2024-10" db="EMBL/GenBank/DDBJ databases">
        <title>The Natural Products Discovery Center: Release of the First 8490 Sequenced Strains for Exploring Actinobacteria Biosynthetic Diversity.</title>
        <authorList>
            <person name="Kalkreuter E."/>
            <person name="Kautsar S.A."/>
            <person name="Yang D."/>
            <person name="Bader C.D."/>
            <person name="Teijaro C.N."/>
            <person name="Fluegel L."/>
            <person name="Davis C.M."/>
            <person name="Simpson J.R."/>
            <person name="Lauterbach L."/>
            <person name="Steele A.D."/>
            <person name="Gui C."/>
            <person name="Meng S."/>
            <person name="Li G."/>
            <person name="Viehrig K."/>
            <person name="Ye F."/>
            <person name="Su P."/>
            <person name="Kiefer A.F."/>
            <person name="Nichols A."/>
            <person name="Cepeda A.J."/>
            <person name="Yan W."/>
            <person name="Fan B."/>
            <person name="Jiang Y."/>
            <person name="Adhikari A."/>
            <person name="Zheng C.-J."/>
            <person name="Schuster L."/>
            <person name="Cowan T.M."/>
            <person name="Smanski M.J."/>
            <person name="Chevrette M.G."/>
            <person name="De Carvalho L.P.S."/>
            <person name="Shen B."/>
        </authorList>
    </citation>
    <scope>NUCLEOTIDE SEQUENCE [LARGE SCALE GENOMIC DNA]</scope>
    <source>
        <strain evidence="1 2">NPDC020568</strain>
    </source>
</reference>
<dbReference type="RefSeq" id="WP_033243441.1">
    <property type="nucleotide sequence ID" value="NZ_JBIRUQ010000005.1"/>
</dbReference>
<organism evidence="1 2">
    <name type="scientific">Nocardia carnea</name>
    <dbReference type="NCBI Taxonomy" id="37328"/>
    <lineage>
        <taxon>Bacteria</taxon>
        <taxon>Bacillati</taxon>
        <taxon>Actinomycetota</taxon>
        <taxon>Actinomycetes</taxon>
        <taxon>Mycobacteriales</taxon>
        <taxon>Nocardiaceae</taxon>
        <taxon>Nocardia</taxon>
    </lineage>
</organism>
<evidence type="ECO:0008006" key="3">
    <source>
        <dbReference type="Google" id="ProtNLM"/>
    </source>
</evidence>
<evidence type="ECO:0000313" key="2">
    <source>
        <dbReference type="Proteomes" id="UP001611263"/>
    </source>
</evidence>
<sequence length="105" mass="10822">MSTGDQSVGMDGPALTKLANDMRASAGEVKTQVGSVVKNMVGSGDTGFAYEAQGNQIHAGLEAVQAWLNDWSEATQLSGDAMGQTLLEISTVDQENSASTQQAAS</sequence>
<protein>
    <recommendedName>
        <fullName evidence="3">WXG100 family type VII secretion target</fullName>
    </recommendedName>
</protein>
<dbReference type="EMBL" id="JBIRUQ010000005">
    <property type="protein sequence ID" value="MFI1463105.1"/>
    <property type="molecule type" value="Genomic_DNA"/>
</dbReference>
<dbReference type="InterPro" id="IPR036689">
    <property type="entry name" value="ESAT-6-like_sf"/>
</dbReference>
<accession>A0ABW7TQI4</accession>
<keyword evidence="2" id="KW-1185">Reference proteome</keyword>
<comment type="caution">
    <text evidence="1">The sequence shown here is derived from an EMBL/GenBank/DDBJ whole genome shotgun (WGS) entry which is preliminary data.</text>
</comment>
<evidence type="ECO:0000313" key="1">
    <source>
        <dbReference type="EMBL" id="MFI1463105.1"/>
    </source>
</evidence>
<dbReference type="GeneID" id="93507003"/>
<name>A0ABW7TQI4_9NOCA</name>